<accession>A0A0A8ZKS4</accession>
<dbReference type="EMBL" id="GBRH01258489">
    <property type="protein sequence ID" value="JAD39406.1"/>
    <property type="molecule type" value="Transcribed_RNA"/>
</dbReference>
<proteinExistence type="predicted"/>
<dbReference type="AlphaFoldDB" id="A0A0A8ZKS4"/>
<sequence>MIGILRGLLILGANCYSL</sequence>
<organism evidence="1">
    <name type="scientific">Arundo donax</name>
    <name type="common">Giant reed</name>
    <name type="synonym">Donax arundinaceus</name>
    <dbReference type="NCBI Taxonomy" id="35708"/>
    <lineage>
        <taxon>Eukaryota</taxon>
        <taxon>Viridiplantae</taxon>
        <taxon>Streptophyta</taxon>
        <taxon>Embryophyta</taxon>
        <taxon>Tracheophyta</taxon>
        <taxon>Spermatophyta</taxon>
        <taxon>Magnoliopsida</taxon>
        <taxon>Liliopsida</taxon>
        <taxon>Poales</taxon>
        <taxon>Poaceae</taxon>
        <taxon>PACMAD clade</taxon>
        <taxon>Arundinoideae</taxon>
        <taxon>Arundineae</taxon>
        <taxon>Arundo</taxon>
    </lineage>
</organism>
<name>A0A0A8ZKS4_ARUDO</name>
<reference evidence="1" key="2">
    <citation type="journal article" date="2015" name="Data Brief">
        <title>Shoot transcriptome of the giant reed, Arundo donax.</title>
        <authorList>
            <person name="Barrero R.A."/>
            <person name="Guerrero F.D."/>
            <person name="Moolhuijzen P."/>
            <person name="Goolsby J.A."/>
            <person name="Tidwell J."/>
            <person name="Bellgard S.E."/>
            <person name="Bellgard M.I."/>
        </authorList>
    </citation>
    <scope>NUCLEOTIDE SEQUENCE</scope>
    <source>
        <tissue evidence="1">Shoot tissue taken approximately 20 cm above the soil surface</tissue>
    </source>
</reference>
<reference evidence="1" key="1">
    <citation type="submission" date="2014-09" db="EMBL/GenBank/DDBJ databases">
        <authorList>
            <person name="Magalhaes I.L.F."/>
            <person name="Oliveira U."/>
            <person name="Santos F.R."/>
            <person name="Vidigal T.H.D.A."/>
            <person name="Brescovit A.D."/>
            <person name="Santos A.J."/>
        </authorList>
    </citation>
    <scope>NUCLEOTIDE SEQUENCE</scope>
    <source>
        <tissue evidence="1">Shoot tissue taken approximately 20 cm above the soil surface</tissue>
    </source>
</reference>
<protein>
    <submittedName>
        <fullName evidence="1">Uncharacterized protein</fullName>
    </submittedName>
</protein>
<evidence type="ECO:0000313" key="1">
    <source>
        <dbReference type="EMBL" id="JAD39406.1"/>
    </source>
</evidence>